<dbReference type="Proteomes" id="UP000077051">
    <property type="component" value="Unassembled WGS sequence"/>
</dbReference>
<dbReference type="STRING" id="747725.A0A162YHH3"/>
<comment type="caution">
    <text evidence="17">The sequence shown here is derived from an EMBL/GenBank/DDBJ whole genome shotgun (WGS) entry which is preliminary data.</text>
</comment>
<dbReference type="InterPro" id="IPR027065">
    <property type="entry name" value="Lon_Prtase"/>
</dbReference>
<evidence type="ECO:0000256" key="8">
    <source>
        <dbReference type="ARBA" id="ARBA00023125"/>
    </source>
</evidence>
<evidence type="ECO:0000256" key="9">
    <source>
        <dbReference type="ARBA" id="ARBA00023128"/>
    </source>
</evidence>
<keyword evidence="2 11" id="KW-0645">Protease</keyword>
<dbReference type="FunFam" id="1.20.58.1480:FF:000003">
    <property type="entry name" value="Lon protease homolog, mitochondrial"/>
    <property type="match status" value="1"/>
</dbReference>
<dbReference type="PANTHER" id="PTHR43718:SF2">
    <property type="entry name" value="LON PROTEASE HOMOLOG, MITOCHONDRIAL"/>
    <property type="match status" value="1"/>
</dbReference>
<dbReference type="Gene3D" id="3.30.230.10">
    <property type="match status" value="1"/>
</dbReference>
<dbReference type="Gene3D" id="1.20.58.1480">
    <property type="match status" value="1"/>
</dbReference>
<dbReference type="InterPro" id="IPR014721">
    <property type="entry name" value="Ribsml_uS5_D2-typ_fold_subgr"/>
</dbReference>
<evidence type="ECO:0000256" key="2">
    <source>
        <dbReference type="ARBA" id="ARBA00022670"/>
    </source>
</evidence>
<dbReference type="InterPro" id="IPR015947">
    <property type="entry name" value="PUA-like_sf"/>
</dbReference>
<evidence type="ECO:0000256" key="7">
    <source>
        <dbReference type="ARBA" id="ARBA00022946"/>
    </source>
</evidence>
<keyword evidence="18" id="KW-1185">Reference proteome</keyword>
<feature type="region of interest" description="Disordered" evidence="14">
    <location>
        <begin position="1"/>
        <end position="53"/>
    </location>
</feature>
<comment type="catalytic activity">
    <reaction evidence="10 11">
        <text>Hydrolysis of proteins in presence of ATP.</text>
        <dbReference type="EC" id="3.4.21.53"/>
    </reaction>
</comment>
<comment type="subcellular location">
    <subcellularLocation>
        <location evidence="1 11">Mitochondrion matrix</location>
    </subcellularLocation>
</comment>
<dbReference type="FunFam" id="3.30.230.10:FF:000015">
    <property type="entry name" value="Lon protease homolog, mitochondrial"/>
    <property type="match status" value="1"/>
</dbReference>
<dbReference type="Pfam" id="PF22667">
    <property type="entry name" value="Lon_lid"/>
    <property type="match status" value="1"/>
</dbReference>
<dbReference type="OrthoDB" id="2411602at2759"/>
<keyword evidence="8 11" id="KW-0238">DNA-binding</keyword>
<dbReference type="NCBIfam" id="TIGR00763">
    <property type="entry name" value="lon"/>
    <property type="match status" value="1"/>
</dbReference>
<dbReference type="InterPro" id="IPR020568">
    <property type="entry name" value="Ribosomal_Su5_D2-typ_SF"/>
</dbReference>
<dbReference type="InterPro" id="IPR027503">
    <property type="entry name" value="Lonm_euk"/>
</dbReference>
<dbReference type="InterPro" id="IPR046336">
    <property type="entry name" value="Lon_prtase_N_sf"/>
</dbReference>
<evidence type="ECO:0000256" key="3">
    <source>
        <dbReference type="ARBA" id="ARBA00022741"/>
    </source>
</evidence>
<dbReference type="EC" id="3.4.21.53" evidence="11"/>
<dbReference type="GO" id="GO:0070407">
    <property type="term" value="P:oxidation-dependent protein catabolic process"/>
    <property type="evidence" value="ECO:0007669"/>
    <property type="project" value="UniProtKB-UniRule"/>
</dbReference>
<evidence type="ECO:0000313" key="18">
    <source>
        <dbReference type="Proteomes" id="UP000077051"/>
    </source>
</evidence>
<dbReference type="VEuPathDB" id="FungiDB:MUCCIDRAFT_154259"/>
<sequence length="990" mass="108534">MKERDPKDSPSDQAPPPAGNGGNTAGNGDGHEGGNGGSNGNGNGDGKSNKNHSWDVVDNQLQKPTVPEVYPQVLALPIAGRPLFPGFYKAVVIKEPTVTAAIKELMKRGQPYVGAFLLKDEGLDVDTITNIDQVHKVGVFAQITSVFPATSGKEETGLTAVLYPHRRIKINELLPIKEKHSVAAVEEVASSKTAVAEEGDKALERVSKKAESEFEPEKAVVQKSEANKTDSQYATSFLADDYAVSLVNVENFVEPEFSKKSPYIRAVTSEIVSVFKEIASLNPLFRDQIASFSMSQSAGNVFDEPSKLADFAAAVSAGEALELQEVLETLPVEERLQKSLVVLKKELMNAQLQNKISKDVESKIAKRQREYYLMEQLKGIKKELGLESDGKDKLVEGFKEKATKLAMPATVKKVFDEEINKLAHLEPAASEFNVTRNYLDWITQIPWGQRSRENYSIMHATTVLDEDHYGLKDVKDRILEFIAVGKLRGTVEGKILCLSGPPGVGKTSIGKSIARALDREFFRFSVGGLTDVAEIKGHRRTYVGAMPGKVIQALKKVQTENPLILIDEIDKLGRGHQGDPSSALLELLDPEQNSSFLDHYMDVPVDLSKVLFVCTANVLDTIPGPLLDRMEVIQLSGYIAEEKAAIAEKYLAPAAKTAAGLEDVNVNLTPEAIDALIKNYCRESGVRNLKKHIDKVFRKAAFKVVQEIGEDEKNPVEEKAEEKKQDDATAATEAKPEEEKQVRKPLVVSKDVSIDINNENLKDYVGPQVYQTERLYEKTPPGVVMGLAWTSMGGTSLYIESVLESSLGPKSTPHLSKTGQLGDVMKESTSIAYTYAKSLMATHFPKNKFFDKAKVHLHCPAGAVPKDGPSAGVTMTTALMSLALNRPVSSNIAMTGELTVTGKVLKIGGLKEKTIAAKRSKVDTILFPKDNQADWDELPDYIKEGLTGVPCDTYKDVYDVVFGDIKKEEVENVWSDVLKEEEEKKETTTV</sequence>
<dbReference type="Gene3D" id="3.40.50.300">
    <property type="entry name" value="P-loop containing nucleotide triphosphate hydrolases"/>
    <property type="match status" value="1"/>
</dbReference>
<dbReference type="GO" id="GO:0016887">
    <property type="term" value="F:ATP hydrolysis activity"/>
    <property type="evidence" value="ECO:0007669"/>
    <property type="project" value="UniProtKB-UniRule"/>
</dbReference>
<dbReference type="Pfam" id="PF02190">
    <property type="entry name" value="LON_substr_bdg"/>
    <property type="match status" value="1"/>
</dbReference>
<dbReference type="InterPro" id="IPR004815">
    <property type="entry name" value="Lon_bac/euk-typ"/>
</dbReference>
<evidence type="ECO:0000259" key="16">
    <source>
        <dbReference type="PROSITE" id="PS51787"/>
    </source>
</evidence>
<dbReference type="SUPFAM" id="SSF54211">
    <property type="entry name" value="Ribosomal protein S5 domain 2-like"/>
    <property type="match status" value="1"/>
</dbReference>
<dbReference type="FunFam" id="1.20.5.5270:FF:000001">
    <property type="entry name" value="Lon protease homolog, mitochondrial"/>
    <property type="match status" value="1"/>
</dbReference>
<dbReference type="PANTHER" id="PTHR43718">
    <property type="entry name" value="LON PROTEASE"/>
    <property type="match status" value="1"/>
</dbReference>
<dbReference type="SMART" id="SM00464">
    <property type="entry name" value="LON"/>
    <property type="match status" value="1"/>
</dbReference>
<dbReference type="CDD" id="cd19500">
    <property type="entry name" value="RecA-like_Lon"/>
    <property type="match status" value="1"/>
</dbReference>
<accession>A0A162YHH3</accession>
<dbReference type="InterPro" id="IPR008269">
    <property type="entry name" value="Lon_proteolytic"/>
</dbReference>
<dbReference type="SUPFAM" id="SSF88697">
    <property type="entry name" value="PUA domain-like"/>
    <property type="match status" value="1"/>
</dbReference>
<dbReference type="InterPro" id="IPR003111">
    <property type="entry name" value="Lon_prtase_N"/>
</dbReference>
<dbReference type="GO" id="GO:0005524">
    <property type="term" value="F:ATP binding"/>
    <property type="evidence" value="ECO:0007669"/>
    <property type="project" value="UniProtKB-UniRule"/>
</dbReference>
<dbReference type="GO" id="GO:0051131">
    <property type="term" value="P:chaperone-mediated protein complex assembly"/>
    <property type="evidence" value="ECO:0007669"/>
    <property type="project" value="UniProtKB-UniRule"/>
</dbReference>
<evidence type="ECO:0000313" key="17">
    <source>
        <dbReference type="EMBL" id="OAC98686.1"/>
    </source>
</evidence>
<evidence type="ECO:0000256" key="14">
    <source>
        <dbReference type="SAM" id="MobiDB-lite"/>
    </source>
</evidence>
<dbReference type="SMART" id="SM00382">
    <property type="entry name" value="AAA"/>
    <property type="match status" value="1"/>
</dbReference>
<dbReference type="Pfam" id="PF05362">
    <property type="entry name" value="Lon_C"/>
    <property type="match status" value="1"/>
</dbReference>
<comment type="subunit">
    <text evidence="11">Homohexamer or homoheptamer. Organized in a ring with a central cavity.</text>
</comment>
<feature type="compositionally biased region" description="Gly residues" evidence="14">
    <location>
        <begin position="19"/>
        <end position="45"/>
    </location>
</feature>
<feature type="compositionally biased region" description="Basic and acidic residues" evidence="14">
    <location>
        <begin position="1"/>
        <end position="10"/>
    </location>
</feature>
<dbReference type="InterPro" id="IPR003593">
    <property type="entry name" value="AAA+_ATPase"/>
</dbReference>
<dbReference type="GO" id="GO:0003697">
    <property type="term" value="F:single-stranded DNA binding"/>
    <property type="evidence" value="ECO:0007669"/>
    <property type="project" value="TreeGrafter"/>
</dbReference>
<dbReference type="GO" id="GO:0005759">
    <property type="term" value="C:mitochondrial matrix"/>
    <property type="evidence" value="ECO:0007669"/>
    <property type="project" value="UniProtKB-SubCell"/>
</dbReference>
<name>A0A162YHH3_MUCCL</name>
<dbReference type="InterPro" id="IPR054594">
    <property type="entry name" value="Lon_lid"/>
</dbReference>
<dbReference type="PROSITE" id="PS51787">
    <property type="entry name" value="LON_N"/>
    <property type="match status" value="1"/>
</dbReference>
<dbReference type="GO" id="GO:0004252">
    <property type="term" value="F:serine-type endopeptidase activity"/>
    <property type="evidence" value="ECO:0007669"/>
    <property type="project" value="UniProtKB-UniRule"/>
</dbReference>
<feature type="active site" evidence="11 12">
    <location>
        <position position="913"/>
    </location>
</feature>
<dbReference type="GO" id="GO:0043565">
    <property type="term" value="F:sequence-specific DNA binding"/>
    <property type="evidence" value="ECO:0007669"/>
    <property type="project" value="UniProtKB-UniRule"/>
</dbReference>
<dbReference type="PROSITE" id="PS01046">
    <property type="entry name" value="LON_SER"/>
    <property type="match status" value="1"/>
</dbReference>
<feature type="domain" description="Lon proteolytic" evidence="15">
    <location>
        <begin position="778"/>
        <end position="964"/>
    </location>
</feature>
<evidence type="ECO:0000256" key="13">
    <source>
        <dbReference type="RuleBase" id="RU000591"/>
    </source>
</evidence>
<dbReference type="FunFam" id="2.30.130.40:FF:000010">
    <property type="entry name" value="Lon protease homolog, mitochondrial"/>
    <property type="match status" value="1"/>
</dbReference>
<feature type="compositionally biased region" description="Basic and acidic residues" evidence="14">
    <location>
        <begin position="711"/>
        <end position="727"/>
    </location>
</feature>
<dbReference type="Gene3D" id="2.30.130.40">
    <property type="entry name" value="LON domain-like"/>
    <property type="match status" value="1"/>
</dbReference>
<dbReference type="Gene3D" id="1.20.5.5270">
    <property type="match status" value="1"/>
</dbReference>
<dbReference type="InterPro" id="IPR008268">
    <property type="entry name" value="Peptidase_S16_AS"/>
</dbReference>
<dbReference type="PROSITE" id="PS51786">
    <property type="entry name" value="LON_PROTEOLYTIC"/>
    <property type="match status" value="1"/>
</dbReference>
<dbReference type="Gene3D" id="1.10.8.60">
    <property type="match status" value="1"/>
</dbReference>
<dbReference type="PRINTS" id="PR00830">
    <property type="entry name" value="ENDOLAPTASE"/>
</dbReference>
<keyword evidence="4 11" id="KW-0378">Hydrolase</keyword>
<proteinExistence type="inferred from homology"/>
<feature type="region of interest" description="Disordered" evidence="14">
    <location>
        <begin position="711"/>
        <end position="743"/>
    </location>
</feature>
<dbReference type="AlphaFoldDB" id="A0A162YHH3"/>
<feature type="domain" description="Lon N-terminal" evidence="16">
    <location>
        <begin position="73"/>
        <end position="347"/>
    </location>
</feature>
<keyword evidence="7" id="KW-0809">Transit peptide</keyword>
<dbReference type="GO" id="GO:0006515">
    <property type="term" value="P:protein quality control for misfolded or incompletely synthesized proteins"/>
    <property type="evidence" value="ECO:0007669"/>
    <property type="project" value="UniProtKB-UniRule"/>
</dbReference>
<evidence type="ECO:0000256" key="11">
    <source>
        <dbReference type="HAMAP-Rule" id="MF_03120"/>
    </source>
</evidence>
<feature type="active site" evidence="11 12">
    <location>
        <position position="870"/>
    </location>
</feature>
<keyword evidence="5 11" id="KW-0720">Serine protease</keyword>
<dbReference type="GO" id="GO:0007005">
    <property type="term" value="P:mitochondrion organization"/>
    <property type="evidence" value="ECO:0007669"/>
    <property type="project" value="TreeGrafter"/>
</dbReference>
<evidence type="ECO:0000256" key="6">
    <source>
        <dbReference type="ARBA" id="ARBA00022840"/>
    </source>
</evidence>
<protein>
    <recommendedName>
        <fullName evidence="11">Lon protease homolog, mitochondrial</fullName>
        <ecNumber evidence="11">3.4.21.53</ecNumber>
    </recommendedName>
</protein>
<evidence type="ECO:0000256" key="12">
    <source>
        <dbReference type="PROSITE-ProRule" id="PRU01122"/>
    </source>
</evidence>
<dbReference type="Pfam" id="PF00004">
    <property type="entry name" value="AAA"/>
    <property type="match status" value="1"/>
</dbReference>
<evidence type="ECO:0000256" key="10">
    <source>
        <dbReference type="ARBA" id="ARBA00050665"/>
    </source>
</evidence>
<keyword evidence="3 11" id="KW-0547">Nucleotide-binding</keyword>
<dbReference type="FunFam" id="3.40.50.300:FF:000021">
    <property type="entry name" value="Lon protease homolog"/>
    <property type="match status" value="1"/>
</dbReference>
<reference evidence="17 18" key="1">
    <citation type="submission" date="2015-06" db="EMBL/GenBank/DDBJ databases">
        <title>Expansion of signal transduction pathways in fungi by whole-genome duplication.</title>
        <authorList>
            <consortium name="DOE Joint Genome Institute"/>
            <person name="Corrochano L.M."/>
            <person name="Kuo A."/>
            <person name="Marcet-Houben M."/>
            <person name="Polaino S."/>
            <person name="Salamov A."/>
            <person name="Villalobos J.M."/>
            <person name="Alvarez M.I."/>
            <person name="Avalos J."/>
            <person name="Benito E.P."/>
            <person name="Benoit I."/>
            <person name="Burger G."/>
            <person name="Camino L.P."/>
            <person name="Canovas D."/>
            <person name="Cerda-Olmedo E."/>
            <person name="Cheng J.-F."/>
            <person name="Dominguez A."/>
            <person name="Elias M."/>
            <person name="Eslava A.P."/>
            <person name="Glaser F."/>
            <person name="Grimwood J."/>
            <person name="Gutierrez G."/>
            <person name="Heitman J."/>
            <person name="Henrissat B."/>
            <person name="Iturriaga E.A."/>
            <person name="Lang B.F."/>
            <person name="Lavin J.L."/>
            <person name="Lee S."/>
            <person name="Li W."/>
            <person name="Lindquist E."/>
            <person name="Lopez-Garcia S."/>
            <person name="Luque E.M."/>
            <person name="Marcos A.T."/>
            <person name="Martin J."/>
            <person name="Mccluskey K."/>
            <person name="Medina H.R."/>
            <person name="Miralles-Duran A."/>
            <person name="Miyazaki A."/>
            <person name="Munoz-Torres E."/>
            <person name="Oguiza J.A."/>
            <person name="Ohm R."/>
            <person name="Olmedo M."/>
            <person name="Orejas M."/>
            <person name="Ortiz-Castellanos L."/>
            <person name="Pisabarro A.G."/>
            <person name="Rodriguez-Romero J."/>
            <person name="Ruiz-Herrera J."/>
            <person name="Ruiz-Vazquez R."/>
            <person name="Sanz C."/>
            <person name="Schackwitz W."/>
            <person name="Schmutz J."/>
            <person name="Shahriari M."/>
            <person name="Shelest E."/>
            <person name="Silva-Franco F."/>
            <person name="Soanes D."/>
            <person name="Syed K."/>
            <person name="Tagua V.G."/>
            <person name="Talbot N.J."/>
            <person name="Thon M."/>
            <person name="De Vries R.P."/>
            <person name="Wiebenga A."/>
            <person name="Yadav J.S."/>
            <person name="Braun E.L."/>
            <person name="Baker S."/>
            <person name="Garre V."/>
            <person name="Horwitz B."/>
            <person name="Torres-Martinez S."/>
            <person name="Idnurm A."/>
            <person name="Herrera-Estrella A."/>
            <person name="Gabaldon T."/>
            <person name="Grigoriev I.V."/>
        </authorList>
    </citation>
    <scope>NUCLEOTIDE SEQUENCE [LARGE SCALE GENOMIC DNA]</scope>
    <source>
        <strain evidence="17 18">CBS 277.49</strain>
    </source>
</reference>
<evidence type="ECO:0000256" key="1">
    <source>
        <dbReference type="ARBA" id="ARBA00004305"/>
    </source>
</evidence>
<evidence type="ECO:0000259" key="15">
    <source>
        <dbReference type="PROSITE" id="PS51786"/>
    </source>
</evidence>
<comment type="similarity">
    <text evidence="11 12 13">Belongs to the peptidase S16 family.</text>
</comment>
<dbReference type="InterPro" id="IPR003959">
    <property type="entry name" value="ATPase_AAA_core"/>
</dbReference>
<evidence type="ECO:0000256" key="4">
    <source>
        <dbReference type="ARBA" id="ARBA00022801"/>
    </source>
</evidence>
<dbReference type="HAMAP" id="MF_03120">
    <property type="entry name" value="lonm_euk"/>
    <property type="match status" value="1"/>
</dbReference>
<dbReference type="InterPro" id="IPR027417">
    <property type="entry name" value="P-loop_NTPase"/>
</dbReference>
<organism evidence="17 18">
    <name type="scientific">Mucor lusitanicus CBS 277.49</name>
    <dbReference type="NCBI Taxonomy" id="747725"/>
    <lineage>
        <taxon>Eukaryota</taxon>
        <taxon>Fungi</taxon>
        <taxon>Fungi incertae sedis</taxon>
        <taxon>Mucoromycota</taxon>
        <taxon>Mucoromycotina</taxon>
        <taxon>Mucoromycetes</taxon>
        <taxon>Mucorales</taxon>
        <taxon>Mucorineae</taxon>
        <taxon>Mucoraceae</taxon>
        <taxon>Mucor</taxon>
    </lineage>
</organism>
<keyword evidence="6 11" id="KW-0067">ATP-binding</keyword>
<dbReference type="GO" id="GO:0004176">
    <property type="term" value="F:ATP-dependent peptidase activity"/>
    <property type="evidence" value="ECO:0007669"/>
    <property type="project" value="UniProtKB-UniRule"/>
</dbReference>
<dbReference type="GO" id="GO:0034599">
    <property type="term" value="P:cellular response to oxidative stress"/>
    <property type="evidence" value="ECO:0007669"/>
    <property type="project" value="UniProtKB-UniRule"/>
</dbReference>
<dbReference type="EMBL" id="AMYB01000009">
    <property type="protein sequence ID" value="OAC98686.1"/>
    <property type="molecule type" value="Genomic_DNA"/>
</dbReference>
<dbReference type="SUPFAM" id="SSF52540">
    <property type="entry name" value="P-loop containing nucleoside triphosphate hydrolases"/>
    <property type="match status" value="1"/>
</dbReference>
<evidence type="ECO:0000256" key="5">
    <source>
        <dbReference type="ARBA" id="ARBA00022825"/>
    </source>
</evidence>
<gene>
    <name evidence="11" type="primary">PIM1</name>
    <name evidence="17" type="ORF">MUCCIDRAFT_154259</name>
</gene>
<keyword evidence="9 11" id="KW-0496">Mitochondrion</keyword>
<comment type="function">
    <text evidence="11">ATP-dependent serine protease that mediates the selective degradation of misfolded, unassembled or oxidatively damaged polypeptides as well as certain short-lived regulatory proteins in the mitochondrial matrix. May also have a chaperone function in the assembly of inner membrane protein complexes. Participates in the regulation of mitochondrial gene expression and in the maintenance of the integrity of the mitochondrial genome. Binds to mitochondrial DNA in a site-specific manner.</text>
</comment>
<feature type="binding site" evidence="11">
    <location>
        <begin position="500"/>
        <end position="507"/>
    </location>
    <ligand>
        <name>ATP</name>
        <dbReference type="ChEBI" id="CHEBI:30616"/>
    </ligand>
</feature>